<sequence>MLYAPTSKNKTKNEANNSHSQLVAAQKHRLHLPSFEPSLLSSWSRGLGNNCQRNLQKTCGKQLALQIRNEGKPIQGSILQRHAANSEAPTKVPSIVHEVLRSPGQALDTKTRALMEQHFGQNFSNIRLHTNAQAAESARAVNALAYTVNHHIVFGSAQYAPTTAEGKKLLAHELTHTIQQSNHVQTSERPLTISHPQDAAEQEANRAANALFGTQPMTDVSKTGVTIARETPMQVNYMDQSWQEQSYTWTKYDNKFRYLGPLPMLDMLKELARFNREELEGLREHSKAAAPYGQQRVELAIAVVQAKKYRIRKPNFDQWLQMTMEAVIPAKINKDQQEAINNFLGRKPDKVADLSNQTVVSQSADNAIIFEEDNISRLSYNPATQLEMNMTRGAGNALTRAKTYLNGHKIEVMSAVNAFKDLAEQQINSELEGDPSDYWGLLPTLAGVIGTIVTSFIPGANVAVGTAIAVAVQGTVQTTATAETKEARGNAKDTAKKAMREFAQKVEAGQAKAIKSLDEKISKEMTIIAATNDEVRSLLETGSDKALDEVVIDYLGIPNPSSKSPFGKVLEELQVTFAGWLTKRKLNAGRGKFDKMVAAEKGTPLYKEDQKQIEAAKNTARRKARMAARERE</sequence>
<dbReference type="InterPro" id="IPR025295">
    <property type="entry name" value="eCIS_core_dom"/>
</dbReference>
<dbReference type="STRING" id="128403.WA1_47480"/>
<reference evidence="3 4" key="1">
    <citation type="journal article" date="2013" name="Genome Biol. Evol.">
        <title>Genomes of Stigonematalean cyanobacteria (subsection V) and the evolution of oxygenic photosynthesis from prokaryotes to plastids.</title>
        <authorList>
            <person name="Dagan T."/>
            <person name="Roettger M."/>
            <person name="Stucken K."/>
            <person name="Landan G."/>
            <person name="Koch R."/>
            <person name="Major P."/>
            <person name="Gould S.B."/>
            <person name="Goremykin V.V."/>
            <person name="Rippka R."/>
            <person name="Tandeau de Marsac N."/>
            <person name="Gugger M."/>
            <person name="Lockhart P.J."/>
            <person name="Allen J.F."/>
            <person name="Brune I."/>
            <person name="Maus I."/>
            <person name="Puhler A."/>
            <person name="Martin W.F."/>
        </authorList>
    </citation>
    <scope>NUCLEOTIDE SEQUENCE [LARGE SCALE GENOMIC DNA]</scope>
    <source>
        <strain evidence="3 4">PCC 7110</strain>
    </source>
</reference>
<keyword evidence="4" id="KW-1185">Reference proteome</keyword>
<evidence type="ECO:0000256" key="1">
    <source>
        <dbReference type="SAM" id="MobiDB-lite"/>
    </source>
</evidence>
<protein>
    <recommendedName>
        <fullName evidence="2">eCIS core domain-containing protein</fullName>
    </recommendedName>
</protein>
<name>A0A139WXU5_9CYAN</name>
<feature type="domain" description="eCIS core" evidence="2">
    <location>
        <begin position="107"/>
        <end position="183"/>
    </location>
</feature>
<evidence type="ECO:0000259" key="2">
    <source>
        <dbReference type="Pfam" id="PF13699"/>
    </source>
</evidence>
<gene>
    <name evidence="3" type="ORF">WA1_47480</name>
</gene>
<dbReference type="EMBL" id="ANNX02000047">
    <property type="protein sequence ID" value="KYC37265.1"/>
    <property type="molecule type" value="Genomic_DNA"/>
</dbReference>
<dbReference type="AlphaFoldDB" id="A0A139WXU5"/>
<dbReference type="OrthoDB" id="292792at2"/>
<evidence type="ECO:0000313" key="4">
    <source>
        <dbReference type="Proteomes" id="UP000076925"/>
    </source>
</evidence>
<dbReference type="Pfam" id="PF13699">
    <property type="entry name" value="eCIS_core"/>
    <property type="match status" value="1"/>
</dbReference>
<organism evidence="3 4">
    <name type="scientific">Scytonema hofmannii PCC 7110</name>
    <dbReference type="NCBI Taxonomy" id="128403"/>
    <lineage>
        <taxon>Bacteria</taxon>
        <taxon>Bacillati</taxon>
        <taxon>Cyanobacteriota</taxon>
        <taxon>Cyanophyceae</taxon>
        <taxon>Nostocales</taxon>
        <taxon>Scytonemataceae</taxon>
        <taxon>Scytonema</taxon>
    </lineage>
</organism>
<accession>A0A139WXU5</accession>
<comment type="caution">
    <text evidence="3">The sequence shown here is derived from an EMBL/GenBank/DDBJ whole genome shotgun (WGS) entry which is preliminary data.</text>
</comment>
<dbReference type="Proteomes" id="UP000076925">
    <property type="component" value="Unassembled WGS sequence"/>
</dbReference>
<evidence type="ECO:0000313" key="3">
    <source>
        <dbReference type="EMBL" id="KYC37265.1"/>
    </source>
</evidence>
<proteinExistence type="predicted"/>
<dbReference type="RefSeq" id="WP_017747539.1">
    <property type="nucleotide sequence ID" value="NZ_KQ976354.1"/>
</dbReference>
<feature type="region of interest" description="Disordered" evidence="1">
    <location>
        <begin position="1"/>
        <end position="20"/>
    </location>
</feature>